<evidence type="ECO:0000313" key="7">
    <source>
        <dbReference type="Proteomes" id="UP000829196"/>
    </source>
</evidence>
<dbReference type="SUPFAM" id="SSF50998">
    <property type="entry name" value="Quinoprotein alcohol dehydrogenase-like"/>
    <property type="match status" value="1"/>
</dbReference>
<evidence type="ECO:0000313" key="6">
    <source>
        <dbReference type="EMBL" id="KAI0529039.1"/>
    </source>
</evidence>
<dbReference type="Proteomes" id="UP000829196">
    <property type="component" value="Unassembled WGS sequence"/>
</dbReference>
<dbReference type="PROSITE" id="PS00455">
    <property type="entry name" value="AMP_BINDING"/>
    <property type="match status" value="1"/>
</dbReference>
<name>A0A8T3C9Z8_DENNO</name>
<dbReference type="GO" id="GO:0043041">
    <property type="term" value="P:amino acid activation for nonribosomal peptide biosynthetic process"/>
    <property type="evidence" value="ECO:0007669"/>
    <property type="project" value="TreeGrafter"/>
</dbReference>
<dbReference type="InterPro" id="IPR002372">
    <property type="entry name" value="PQQ_rpt_dom"/>
</dbReference>
<dbReference type="Pfam" id="PF00501">
    <property type="entry name" value="AMP-binding"/>
    <property type="match status" value="1"/>
</dbReference>
<dbReference type="Gene3D" id="3.40.50.12780">
    <property type="entry name" value="N-terminal domain of ligase-like"/>
    <property type="match status" value="1"/>
</dbReference>
<dbReference type="InterPro" id="IPR018391">
    <property type="entry name" value="PQQ_b-propeller_rpt"/>
</dbReference>
<comment type="catalytic activity">
    <reaction evidence="2">
        <text>(E)-4-coumarate + ATP + CoA = (E)-4-coumaroyl-CoA + AMP + diphosphate</text>
        <dbReference type="Rhea" id="RHEA:19641"/>
        <dbReference type="ChEBI" id="CHEBI:12876"/>
        <dbReference type="ChEBI" id="CHEBI:30616"/>
        <dbReference type="ChEBI" id="CHEBI:33019"/>
        <dbReference type="ChEBI" id="CHEBI:57287"/>
        <dbReference type="ChEBI" id="CHEBI:85008"/>
        <dbReference type="ChEBI" id="CHEBI:456215"/>
        <dbReference type="EC" id="6.2.1.12"/>
    </reaction>
    <physiologicalReaction direction="left-to-right" evidence="2">
        <dbReference type="Rhea" id="RHEA:19642"/>
    </physiologicalReaction>
</comment>
<dbReference type="SMART" id="SM00564">
    <property type="entry name" value="PQQ"/>
    <property type="match status" value="4"/>
</dbReference>
<dbReference type="InterPro" id="IPR045851">
    <property type="entry name" value="AMP-bd_C_sf"/>
</dbReference>
<dbReference type="SUPFAM" id="SSF56801">
    <property type="entry name" value="Acetyl-CoA synthetase-like"/>
    <property type="match status" value="1"/>
</dbReference>
<evidence type="ECO:0000259" key="4">
    <source>
        <dbReference type="Pfam" id="PF13193"/>
    </source>
</evidence>
<protein>
    <recommendedName>
        <fullName evidence="1">4-coumarate--CoA ligase</fullName>
        <ecNumber evidence="1">6.2.1.12</ecNumber>
    </recommendedName>
</protein>
<dbReference type="EMBL" id="JAGYWB010000002">
    <property type="protein sequence ID" value="KAI0529039.1"/>
    <property type="molecule type" value="Genomic_DNA"/>
</dbReference>
<sequence length="1175" mass="129649">MRSCCIFHEFLTSATKDPCRVAIVHAGGGLQLLREYRTRLNEASSYSNPASIPTLDLNFDAGHISSSPRFFPGDECFTYGELLSAVDSLSRRICCVLDGGNAAHLLNHPGYGLISPEGHLDESYMLGLPSVSYMPQIVGVRIGPSVEYVVAVLSILRCGEAFLPLDPSWPEERILSVVSSSRTRLVIQVKDDSTMKYGGRPTDGGGADWVDGCGSLVIYFSMKEKLLKNVAQATNLVWPCESNRQRKFCYLMYSSGSSGEPKGVCGTELGLLNRYWWMQDQYPISQEDVLLFNTSISFVDHLQEFLGAILACALLVIPPYHELKYPEYTVDFLKAYGISRLTTVPSLVRELLPTFDISSCAQLIKSLKVLVLSGEILAISLWRDLHDRLRETTILNLYGSTEVAGDCACFDCKNMPDILEAEVLSSVPIGKPISNCGIVLLGERSKDNVGEICVSGMCLFVGYIAEIYPGQTLKDDCTQLHFKTGDRARRLPSGDFVFLGREDRIVKVRGQRISLEEIENVLREHPAIWDAAVIVQNTNGDCCHVEAFFVVRATDECLEAAVNCVNRDDDEELIASIKSWLLRKLPPAMLPTIFVRTEMLPKTSSGKIDYSMLRSSTYAPMKLRREYKRNISDNHRLQLVKKAFLAALPVEDVSDDDDFFMIGGNSISAAHVAYNLGIDMRLLYVFPSPFRLIKALLDLKQNGGLANTDVMFEKTLRVDNSMLSSFELTSDIRNNKLLGELVEENAGIRIHDLVKLNGSQITNLPKKNERLTSCDESKKITYFPSSPYGDLSLNMDDPWLSNCGLPRRCSFSRCNSIMVGSESLLKPKLQGCVSLEFTMHGRGHIQELWKVLLESCVDASPVVMLKDGNVFLFIAYCICQVVVGCYKGKVYFLDCSTGSILWSFQTSGEVKMQPAVDEDRGLIWCGSHDHHLYALDYKRHLCVSKILCGGSIYGSPAIDKARNMLYVATTSGVVSGVSLKVTPFGFLWRYEADAPLFGSLCLDSSSGNVFCCSVNGSVMALNPKGHSVWKASVGGPIFAGACISFTLPSQLLICSRNGGLYSIDMDNGAVLWEYQTGDSITASAYVDELCCVIAKPSHPCHRLACICSSSGRIHVLRIHPNAKKERAAGVPGNQLVEEFAVLHLPGDTFSSPVMIAGRIFVGCRDDYVHCVAVKT</sequence>
<accession>A0A8T3C9Z8</accession>
<dbReference type="InterPro" id="IPR011047">
    <property type="entry name" value="Quinoprotein_ADH-like_sf"/>
</dbReference>
<keyword evidence="7" id="KW-1185">Reference proteome</keyword>
<dbReference type="InterPro" id="IPR036736">
    <property type="entry name" value="ACP-like_sf"/>
</dbReference>
<dbReference type="OrthoDB" id="408177at2759"/>
<dbReference type="InterPro" id="IPR025110">
    <property type="entry name" value="AMP-bd_C"/>
</dbReference>
<dbReference type="SUPFAM" id="SSF47336">
    <property type="entry name" value="ACP-like"/>
    <property type="match status" value="1"/>
</dbReference>
<dbReference type="InterPro" id="IPR020845">
    <property type="entry name" value="AMP-binding_CS"/>
</dbReference>
<organism evidence="6 7">
    <name type="scientific">Dendrobium nobile</name>
    <name type="common">Orchid</name>
    <dbReference type="NCBI Taxonomy" id="94219"/>
    <lineage>
        <taxon>Eukaryota</taxon>
        <taxon>Viridiplantae</taxon>
        <taxon>Streptophyta</taxon>
        <taxon>Embryophyta</taxon>
        <taxon>Tracheophyta</taxon>
        <taxon>Spermatophyta</taxon>
        <taxon>Magnoliopsida</taxon>
        <taxon>Liliopsida</taxon>
        <taxon>Asparagales</taxon>
        <taxon>Orchidaceae</taxon>
        <taxon>Epidendroideae</taxon>
        <taxon>Malaxideae</taxon>
        <taxon>Dendrobiinae</taxon>
        <taxon>Dendrobium</taxon>
    </lineage>
</organism>
<evidence type="ECO:0000259" key="5">
    <source>
        <dbReference type="Pfam" id="PF13570"/>
    </source>
</evidence>
<dbReference type="SMR" id="A0A8T3C9Z8"/>
<evidence type="ECO:0000256" key="2">
    <source>
        <dbReference type="ARBA" id="ARBA00034252"/>
    </source>
</evidence>
<proteinExistence type="predicted"/>
<reference evidence="6" key="1">
    <citation type="journal article" date="2022" name="Front. Genet.">
        <title>Chromosome-Scale Assembly of the Dendrobium nobile Genome Provides Insights Into the Molecular Mechanism of the Biosynthesis of the Medicinal Active Ingredient of Dendrobium.</title>
        <authorList>
            <person name="Xu Q."/>
            <person name="Niu S.-C."/>
            <person name="Li K.-L."/>
            <person name="Zheng P.-J."/>
            <person name="Zhang X.-J."/>
            <person name="Jia Y."/>
            <person name="Liu Y."/>
            <person name="Niu Y.-X."/>
            <person name="Yu L.-H."/>
            <person name="Chen D.-F."/>
            <person name="Zhang G.-Q."/>
        </authorList>
    </citation>
    <scope>NUCLEOTIDE SEQUENCE</scope>
    <source>
        <tissue evidence="6">Leaf</tissue>
    </source>
</reference>
<dbReference type="PANTHER" id="PTHR44394">
    <property type="entry name" value="BETA-ALANINE-ACTIVATING ENZYME"/>
    <property type="match status" value="1"/>
</dbReference>
<dbReference type="Pfam" id="PF13570">
    <property type="entry name" value="Beta-prop_ACSF4"/>
    <property type="match status" value="1"/>
</dbReference>
<dbReference type="Gene3D" id="1.10.1200.10">
    <property type="entry name" value="ACP-like"/>
    <property type="match status" value="1"/>
</dbReference>
<dbReference type="GO" id="GO:0016207">
    <property type="term" value="F:4-coumarate-CoA ligase activity"/>
    <property type="evidence" value="ECO:0007669"/>
    <property type="project" value="UniProtKB-EC"/>
</dbReference>
<dbReference type="GO" id="GO:0009698">
    <property type="term" value="P:phenylpropanoid metabolic process"/>
    <property type="evidence" value="ECO:0007669"/>
    <property type="project" value="UniProtKB-ARBA"/>
</dbReference>
<evidence type="ECO:0000259" key="3">
    <source>
        <dbReference type="Pfam" id="PF00501"/>
    </source>
</evidence>
<feature type="domain" description="Pyrrolo-quinoline quinone repeat" evidence="5">
    <location>
        <begin position="877"/>
        <end position="1172"/>
    </location>
</feature>
<dbReference type="InterPro" id="IPR052091">
    <property type="entry name" value="Beta-ala_Activ/Resist"/>
</dbReference>
<dbReference type="CDD" id="cd05930">
    <property type="entry name" value="A_NRPS"/>
    <property type="match status" value="1"/>
</dbReference>
<dbReference type="AlphaFoldDB" id="A0A8T3C9Z8"/>
<comment type="caution">
    <text evidence="6">The sequence shown here is derived from an EMBL/GenBank/DDBJ whole genome shotgun (WGS) entry which is preliminary data.</text>
</comment>
<feature type="domain" description="AMP-dependent synthetase/ligase" evidence="3">
    <location>
        <begin position="137"/>
        <end position="463"/>
    </location>
</feature>
<dbReference type="GO" id="GO:0106290">
    <property type="term" value="F:trans-cinnamate-CoA ligase activity"/>
    <property type="evidence" value="ECO:0007669"/>
    <property type="project" value="UniProtKB-ARBA"/>
</dbReference>
<gene>
    <name evidence="6" type="ORF">KFK09_001584</name>
</gene>
<dbReference type="Gene3D" id="2.130.10.10">
    <property type="entry name" value="YVTN repeat-like/Quinoprotein amine dehydrogenase"/>
    <property type="match status" value="2"/>
</dbReference>
<dbReference type="InterPro" id="IPR000873">
    <property type="entry name" value="AMP-dep_synth/lig_dom"/>
</dbReference>
<evidence type="ECO:0000256" key="1">
    <source>
        <dbReference type="ARBA" id="ARBA00012959"/>
    </source>
</evidence>
<dbReference type="Gene3D" id="3.30.300.30">
    <property type="match status" value="1"/>
</dbReference>
<dbReference type="PANTHER" id="PTHR44394:SF1">
    <property type="entry name" value="BETA-ALANINE-ACTIVATING ENZYME"/>
    <property type="match status" value="1"/>
</dbReference>
<feature type="domain" description="AMP-binding enzyme C-terminal" evidence="4">
    <location>
        <begin position="517"/>
        <end position="607"/>
    </location>
</feature>
<dbReference type="InterPro" id="IPR015943">
    <property type="entry name" value="WD40/YVTN_repeat-like_dom_sf"/>
</dbReference>
<dbReference type="Pfam" id="PF13193">
    <property type="entry name" value="AMP-binding_C"/>
    <property type="match status" value="1"/>
</dbReference>
<dbReference type="InterPro" id="IPR042099">
    <property type="entry name" value="ANL_N_sf"/>
</dbReference>
<dbReference type="EC" id="6.2.1.12" evidence="1"/>